<proteinExistence type="predicted"/>
<keyword evidence="3" id="KW-1185">Reference proteome</keyword>
<protein>
    <submittedName>
        <fullName evidence="2">Uncharacterized protein</fullName>
    </submittedName>
</protein>
<accession>A0ABU7Q3S3</accession>
<comment type="caution">
    <text evidence="2">The sequence shown here is derived from an EMBL/GenBank/DDBJ whole genome shotgun (WGS) entry which is preliminary data.</text>
</comment>
<dbReference type="EMBL" id="JAZBJO010000022">
    <property type="protein sequence ID" value="MEE4596025.1"/>
    <property type="molecule type" value="Genomic_DNA"/>
</dbReference>
<sequence length="49" mass="5051">MVDEPGHQDEATAVQVTPGHRGARRGDESTDVDLPGASASMDSDVPMAS</sequence>
<dbReference type="RefSeq" id="WP_330812455.1">
    <property type="nucleotide sequence ID" value="NZ_JAZBJO010000022.1"/>
</dbReference>
<gene>
    <name evidence="2" type="ORF">V2J94_29725</name>
</gene>
<evidence type="ECO:0000313" key="3">
    <source>
        <dbReference type="Proteomes" id="UP001354709"/>
    </source>
</evidence>
<reference evidence="2 3" key="1">
    <citation type="submission" date="2023-11" db="EMBL/GenBank/DDBJ databases">
        <title>30 novel species of actinomycetes from the DSMZ collection.</title>
        <authorList>
            <person name="Nouioui I."/>
        </authorList>
    </citation>
    <scope>NUCLEOTIDE SEQUENCE [LARGE SCALE GENOMIC DNA]</scope>
    <source>
        <strain evidence="2 3">DSM 41524</strain>
    </source>
</reference>
<evidence type="ECO:0000313" key="2">
    <source>
        <dbReference type="EMBL" id="MEE4596025.1"/>
    </source>
</evidence>
<evidence type="ECO:0000256" key="1">
    <source>
        <dbReference type="SAM" id="MobiDB-lite"/>
    </source>
</evidence>
<feature type="region of interest" description="Disordered" evidence="1">
    <location>
        <begin position="1"/>
        <end position="49"/>
    </location>
</feature>
<feature type="compositionally biased region" description="Basic and acidic residues" evidence="1">
    <location>
        <begin position="1"/>
        <end position="10"/>
    </location>
</feature>
<name>A0ABU7Q3S3_9ACTN</name>
<dbReference type="Proteomes" id="UP001354709">
    <property type="component" value="Unassembled WGS sequence"/>
</dbReference>
<organism evidence="2 3">
    <name type="scientific">Streptomyces asiaticus subsp. ignotus</name>
    <dbReference type="NCBI Taxonomy" id="3098222"/>
    <lineage>
        <taxon>Bacteria</taxon>
        <taxon>Bacillati</taxon>
        <taxon>Actinomycetota</taxon>
        <taxon>Actinomycetes</taxon>
        <taxon>Kitasatosporales</taxon>
        <taxon>Streptomycetaceae</taxon>
        <taxon>Streptomyces</taxon>
        <taxon>Streptomyces violaceusniger group</taxon>
    </lineage>
</organism>